<dbReference type="GO" id="GO:0004478">
    <property type="term" value="F:methionine adenosyltransferase activity"/>
    <property type="evidence" value="ECO:0007669"/>
    <property type="project" value="UniProtKB-EC"/>
</dbReference>
<evidence type="ECO:0000259" key="14">
    <source>
        <dbReference type="Pfam" id="PF02772"/>
    </source>
</evidence>
<comment type="catalytic activity">
    <reaction evidence="10">
        <text>L-methionine + ATP + H2O = S-adenosyl-L-methionine + phosphate + diphosphate</text>
        <dbReference type="Rhea" id="RHEA:21080"/>
        <dbReference type="ChEBI" id="CHEBI:15377"/>
        <dbReference type="ChEBI" id="CHEBI:30616"/>
        <dbReference type="ChEBI" id="CHEBI:33019"/>
        <dbReference type="ChEBI" id="CHEBI:43474"/>
        <dbReference type="ChEBI" id="CHEBI:57844"/>
        <dbReference type="ChEBI" id="CHEBI:59789"/>
        <dbReference type="EC" id="2.5.1.6"/>
    </reaction>
</comment>
<feature type="binding site" description="in other chain" evidence="10">
    <location>
        <position position="287"/>
    </location>
    <ligand>
        <name>L-methionine</name>
        <dbReference type="ChEBI" id="CHEBI:57844"/>
        <note>ligand shared between two neighboring subunits</note>
    </ligand>
</feature>
<evidence type="ECO:0000256" key="6">
    <source>
        <dbReference type="ARBA" id="ARBA00022741"/>
    </source>
</evidence>
<dbReference type="NCBIfam" id="TIGR01034">
    <property type="entry name" value="metK"/>
    <property type="match status" value="1"/>
</dbReference>
<comment type="function">
    <text evidence="10">Catalyzes the formation of S-adenosylmethionine (AdoMet) from methionine and ATP. The overall synthetic reaction is composed of two sequential steps, AdoMet formation and the subsequent tripolyphosphate hydrolysis which occurs prior to release of AdoMet from the enzyme.</text>
</comment>
<dbReference type="InterPro" id="IPR022630">
    <property type="entry name" value="S-AdoMet_synt_C"/>
</dbReference>
<comment type="subunit">
    <text evidence="10">Homotetramer; dimer of dimers.</text>
</comment>
<comment type="subcellular location">
    <subcellularLocation>
        <location evidence="10 11">Cytoplasm</location>
    </subcellularLocation>
</comment>
<feature type="domain" description="S-adenosylmethionine synthetase N-terminal" evidence="13">
    <location>
        <begin position="9"/>
        <end position="105"/>
    </location>
</feature>
<comment type="pathway">
    <text evidence="1 10">Amino-acid biosynthesis; S-adenosyl-L-methionine biosynthesis; S-adenosyl-L-methionine from L-methionine: step 1/1.</text>
</comment>
<evidence type="ECO:0000256" key="1">
    <source>
        <dbReference type="ARBA" id="ARBA00005224"/>
    </source>
</evidence>
<evidence type="ECO:0000256" key="12">
    <source>
        <dbReference type="RuleBase" id="RU004462"/>
    </source>
</evidence>
<keyword evidence="7 10" id="KW-0067">ATP-binding</keyword>
<dbReference type="Pfam" id="PF02773">
    <property type="entry name" value="S-AdoMet_synt_C"/>
    <property type="match status" value="1"/>
</dbReference>
<keyword evidence="9 10" id="KW-0630">Potassium</keyword>
<dbReference type="EC" id="2.5.1.6" evidence="10"/>
<evidence type="ECO:0000259" key="13">
    <source>
        <dbReference type="Pfam" id="PF00438"/>
    </source>
</evidence>
<feature type="binding site" description="in other chain" evidence="10">
    <location>
        <position position="103"/>
    </location>
    <ligand>
        <name>L-methionine</name>
        <dbReference type="ChEBI" id="CHEBI:57844"/>
        <note>ligand shared between two neighboring subunits</note>
    </ligand>
</feature>
<dbReference type="PROSITE" id="PS00376">
    <property type="entry name" value="ADOMET_SYNTHASE_1"/>
    <property type="match status" value="1"/>
</dbReference>
<dbReference type="InterPro" id="IPR022628">
    <property type="entry name" value="S-AdoMet_synt_N"/>
</dbReference>
<sequence length="401" mass="43007">MNPASALRLFTSESVTEGHPDKICDQISDGILDALLEKDPNSRVAVETMVTTGLVHVAGEVTTEAYVEIPQIVRQTLLAIGYDSSAKGFDGHTCGVEVSIGSQSPDIAQGVDSAWENRQEGAAGDPLDLQGAGDQGLMFGYACDDTPELMPLPIHLAHQLSSRLAEVRRKGELPYLRPDGKTQVTIGYDGDRAVTLDTIVLSTQHEPDVDLAATLTPDIHRFVVEPVLEGLDLDTDDLRLLVNPTGRFEIGGPMGDAGLTGRKIIVDTYGGMARHGGGAFSGKDPSKVDRSAAYAMRWVAKNVVAAGLARRCEVQVAYAIGKAQPVGLYVETFGTEKVAVDKIAAAIRSVFDLRPAAIVRDLDLLQPKYAQTAAYGHFGRELPGFTWERTDRVDALTAALR</sequence>
<name>A0ABV5LQG7_9ACTN</name>
<evidence type="ECO:0000256" key="2">
    <source>
        <dbReference type="ARBA" id="ARBA00009685"/>
    </source>
</evidence>
<dbReference type="InterPro" id="IPR002133">
    <property type="entry name" value="S-AdoMet_synthetase"/>
</dbReference>
<dbReference type="Pfam" id="PF00438">
    <property type="entry name" value="S-AdoMet_synt_N"/>
    <property type="match status" value="1"/>
</dbReference>
<reference evidence="16 17" key="1">
    <citation type="submission" date="2024-09" db="EMBL/GenBank/DDBJ databases">
        <authorList>
            <person name="Sun Q."/>
            <person name="Mori K."/>
        </authorList>
    </citation>
    <scope>NUCLEOTIDE SEQUENCE [LARGE SCALE GENOMIC DNA]</scope>
    <source>
        <strain evidence="16 17">TISTR 1856</strain>
    </source>
</reference>
<dbReference type="InterPro" id="IPR022636">
    <property type="entry name" value="S-AdoMet_synthetase_sfam"/>
</dbReference>
<evidence type="ECO:0000256" key="7">
    <source>
        <dbReference type="ARBA" id="ARBA00022840"/>
    </source>
</evidence>
<dbReference type="SUPFAM" id="SSF55973">
    <property type="entry name" value="S-adenosylmethionine synthetase"/>
    <property type="match status" value="3"/>
</dbReference>
<evidence type="ECO:0000256" key="4">
    <source>
        <dbReference type="ARBA" id="ARBA00022679"/>
    </source>
</evidence>
<dbReference type="Pfam" id="PF02772">
    <property type="entry name" value="S-AdoMet_synt_M"/>
    <property type="match status" value="1"/>
</dbReference>
<dbReference type="HAMAP" id="MF_00086">
    <property type="entry name" value="S_AdoMet_synth1"/>
    <property type="match status" value="1"/>
</dbReference>
<accession>A0ABV5LQG7</accession>
<keyword evidence="5 10" id="KW-0479">Metal-binding</keyword>
<keyword evidence="10" id="KW-0963">Cytoplasm</keyword>
<dbReference type="Gene3D" id="3.30.300.10">
    <property type="match status" value="3"/>
</dbReference>
<feature type="binding site" evidence="10">
    <location>
        <position position="279"/>
    </location>
    <ligand>
        <name>ATP</name>
        <dbReference type="ChEBI" id="CHEBI:30616"/>
        <note>ligand shared between two neighboring subunits</note>
    </ligand>
</feature>
<comment type="cofactor">
    <cofactor evidence="10">
        <name>Mg(2+)</name>
        <dbReference type="ChEBI" id="CHEBI:18420"/>
    </cofactor>
    <text evidence="10">Binds 2 divalent ions per subunit.</text>
</comment>
<dbReference type="PROSITE" id="PS00377">
    <property type="entry name" value="ADOMET_SYNTHASE_2"/>
    <property type="match status" value="1"/>
</dbReference>
<evidence type="ECO:0000313" key="16">
    <source>
        <dbReference type="EMBL" id="MFB9376304.1"/>
    </source>
</evidence>
<dbReference type="InterPro" id="IPR022629">
    <property type="entry name" value="S-AdoMet_synt_central"/>
</dbReference>
<protein>
    <recommendedName>
        <fullName evidence="10">S-adenosylmethionine synthase</fullName>
        <shortName evidence="10">AdoMet synthase</shortName>
        <ecNumber evidence="10">2.5.1.6</ecNumber>
    </recommendedName>
    <alternativeName>
        <fullName evidence="10">MAT</fullName>
    </alternativeName>
    <alternativeName>
        <fullName evidence="10">Methionine adenosyltransferase</fullName>
    </alternativeName>
</protein>
<feature type="binding site" evidence="10">
    <location>
        <position position="256"/>
    </location>
    <ligand>
        <name>ATP</name>
        <dbReference type="ChEBI" id="CHEBI:30616"/>
        <note>ligand shared between two neighboring subunits</note>
    </ligand>
</feature>
<evidence type="ECO:0000256" key="11">
    <source>
        <dbReference type="RuleBase" id="RU000542"/>
    </source>
</evidence>
<evidence type="ECO:0000313" key="17">
    <source>
        <dbReference type="Proteomes" id="UP001589748"/>
    </source>
</evidence>
<feature type="binding site" description="in other chain" evidence="10">
    <location>
        <position position="19"/>
    </location>
    <ligand>
        <name>ATP</name>
        <dbReference type="ChEBI" id="CHEBI:30616"/>
        <note>ligand shared between two neighboring subunits</note>
    </ligand>
</feature>
<dbReference type="PANTHER" id="PTHR11964">
    <property type="entry name" value="S-ADENOSYLMETHIONINE SYNTHETASE"/>
    <property type="match status" value="1"/>
</dbReference>
<evidence type="ECO:0000256" key="10">
    <source>
        <dbReference type="HAMAP-Rule" id="MF_00086"/>
    </source>
</evidence>
<comment type="cofactor">
    <cofactor evidence="10">
        <name>K(+)</name>
        <dbReference type="ChEBI" id="CHEBI:29103"/>
    </cofactor>
    <text evidence="10">Binds 1 potassium ion per subunit.</text>
</comment>
<evidence type="ECO:0000256" key="8">
    <source>
        <dbReference type="ARBA" id="ARBA00022842"/>
    </source>
</evidence>
<dbReference type="InterPro" id="IPR022631">
    <property type="entry name" value="ADOMET_SYNTHASE_CS"/>
</dbReference>
<comment type="similarity">
    <text evidence="2 10 12">Belongs to the AdoMet synthase family.</text>
</comment>
<evidence type="ECO:0000259" key="15">
    <source>
        <dbReference type="Pfam" id="PF02773"/>
    </source>
</evidence>
<feature type="binding site" evidence="10">
    <location>
        <position position="47"/>
    </location>
    <ligand>
        <name>K(+)</name>
        <dbReference type="ChEBI" id="CHEBI:29103"/>
    </ligand>
</feature>
<gene>
    <name evidence="10 16" type="primary">metK</name>
    <name evidence="16" type="ORF">ACFFVI_04925</name>
</gene>
<feature type="region of interest" description="Flexible loop" evidence="10">
    <location>
        <begin position="103"/>
        <end position="113"/>
    </location>
</feature>
<feature type="domain" description="S-adenosylmethionine synthetase central" evidence="14">
    <location>
        <begin position="130"/>
        <end position="248"/>
    </location>
</feature>
<keyword evidence="8 10" id="KW-0460">Magnesium</keyword>
<feature type="binding site" description="in other chain" evidence="10">
    <location>
        <begin position="179"/>
        <end position="181"/>
    </location>
    <ligand>
        <name>ATP</name>
        <dbReference type="ChEBI" id="CHEBI:30616"/>
        <note>ligand shared between two neighboring subunits</note>
    </ligand>
</feature>
<evidence type="ECO:0000256" key="3">
    <source>
        <dbReference type="ARBA" id="ARBA00022563"/>
    </source>
</evidence>
<organism evidence="16 17">
    <name type="scientific">Kineococcus gynurae</name>
    <dbReference type="NCBI Taxonomy" id="452979"/>
    <lineage>
        <taxon>Bacteria</taxon>
        <taxon>Bacillati</taxon>
        <taxon>Actinomycetota</taxon>
        <taxon>Actinomycetes</taxon>
        <taxon>Kineosporiales</taxon>
        <taxon>Kineosporiaceae</taxon>
        <taxon>Kineococcus</taxon>
    </lineage>
</organism>
<feature type="binding site" description="in other chain" evidence="10">
    <location>
        <begin position="262"/>
        <end position="263"/>
    </location>
    <ligand>
        <name>ATP</name>
        <dbReference type="ChEBI" id="CHEBI:30616"/>
        <note>ligand shared between two neighboring subunits</note>
    </ligand>
</feature>
<dbReference type="RefSeq" id="WP_380138549.1">
    <property type="nucleotide sequence ID" value="NZ_JBHLUI010000009.1"/>
</dbReference>
<feature type="binding site" evidence="10">
    <location>
        <position position="21"/>
    </location>
    <ligand>
        <name>Mg(2+)</name>
        <dbReference type="ChEBI" id="CHEBI:18420"/>
    </ligand>
</feature>
<feature type="binding site" evidence="10">
    <location>
        <position position="256"/>
    </location>
    <ligand>
        <name>L-methionine</name>
        <dbReference type="ChEBI" id="CHEBI:57844"/>
        <note>ligand shared between two neighboring subunits</note>
    </ligand>
</feature>
<evidence type="ECO:0000256" key="9">
    <source>
        <dbReference type="ARBA" id="ARBA00022958"/>
    </source>
</evidence>
<feature type="binding site" evidence="10">
    <location>
        <position position="283"/>
    </location>
    <ligand>
        <name>ATP</name>
        <dbReference type="ChEBI" id="CHEBI:30616"/>
        <note>ligand shared between two neighboring subunits</note>
    </ligand>
</feature>
<keyword evidence="17" id="KW-1185">Reference proteome</keyword>
<feature type="domain" description="S-adenosylmethionine synthetase C-terminal" evidence="15">
    <location>
        <begin position="250"/>
        <end position="389"/>
    </location>
</feature>
<dbReference type="Proteomes" id="UP001589748">
    <property type="component" value="Unassembled WGS sequence"/>
</dbReference>
<dbReference type="PIRSF" id="PIRSF000497">
    <property type="entry name" value="MAT"/>
    <property type="match status" value="1"/>
</dbReference>
<evidence type="ECO:0000256" key="5">
    <source>
        <dbReference type="ARBA" id="ARBA00022723"/>
    </source>
</evidence>
<keyword evidence="4 10" id="KW-0808">Transferase</keyword>
<proteinExistence type="inferred from homology"/>
<keyword evidence="6 10" id="KW-0547">Nucleotide-binding</keyword>
<comment type="caution">
    <text evidence="16">The sequence shown here is derived from an EMBL/GenBank/DDBJ whole genome shotgun (WGS) entry which is preliminary data.</text>
</comment>
<dbReference type="CDD" id="cd18079">
    <property type="entry name" value="S-AdoMet_synt"/>
    <property type="match status" value="1"/>
</dbReference>
<feature type="binding site" description="in other chain" evidence="10">
    <location>
        <begin position="247"/>
        <end position="248"/>
    </location>
    <ligand>
        <name>ATP</name>
        <dbReference type="ChEBI" id="CHEBI:30616"/>
        <note>ligand shared between two neighboring subunits</note>
    </ligand>
</feature>
<dbReference type="EMBL" id="JBHMDM010000003">
    <property type="protein sequence ID" value="MFB9376304.1"/>
    <property type="molecule type" value="Genomic_DNA"/>
</dbReference>
<feature type="binding site" description="in other chain" evidence="10">
    <location>
        <position position="60"/>
    </location>
    <ligand>
        <name>L-methionine</name>
        <dbReference type="ChEBI" id="CHEBI:57844"/>
        <note>ligand shared between two neighboring subunits</note>
    </ligand>
</feature>
<keyword evidence="3 10" id="KW-0554">One-carbon metabolism</keyword>